<accession>A0ABW3UTI6</accession>
<feature type="domain" description="VTT" evidence="7">
    <location>
        <begin position="66"/>
        <end position="179"/>
    </location>
</feature>
<feature type="transmembrane region" description="Helical" evidence="6">
    <location>
        <begin position="160"/>
        <end position="184"/>
    </location>
</feature>
<evidence type="ECO:0000256" key="1">
    <source>
        <dbReference type="ARBA" id="ARBA00004651"/>
    </source>
</evidence>
<dbReference type="InterPro" id="IPR015414">
    <property type="entry name" value="TMEM64"/>
</dbReference>
<comment type="similarity">
    <text evidence="6">Belongs to the TVP38/TMEM64 family.</text>
</comment>
<feature type="transmembrane region" description="Helical" evidence="6">
    <location>
        <begin position="12"/>
        <end position="34"/>
    </location>
</feature>
<feature type="transmembrane region" description="Helical" evidence="6">
    <location>
        <begin position="46"/>
        <end position="66"/>
    </location>
</feature>
<keyword evidence="3 6" id="KW-0812">Transmembrane</keyword>
<dbReference type="InterPro" id="IPR032816">
    <property type="entry name" value="VTT_dom"/>
</dbReference>
<name>A0ABW3UTI6_9BACL</name>
<dbReference type="RefSeq" id="WP_345587905.1">
    <property type="nucleotide sequence ID" value="NZ_BAABJG010000014.1"/>
</dbReference>
<proteinExistence type="inferred from homology"/>
<keyword evidence="5 6" id="KW-0472">Membrane</keyword>
<sequence>MKQQPSTRTRLISVISIVLILAVIAFYLYLLHIGAAQRMLRSIRQMGAPGILIGVMIQTIVNILPVPGEFTSIVLMEIYGPVWGGVYSWVGGLLGAIGAMYLAKWITRPFFGQLARPFLDKVKELLHKQETFGLLLLRFVPLVPYHLVNYTAGLLQVKLWVFIWTTAVGILPYTIAVSSLYAGVRQGSLKWGIIGGVVFVALYAIGLYVKKRKETV</sequence>
<evidence type="ECO:0000313" key="8">
    <source>
        <dbReference type="EMBL" id="MFD1223649.1"/>
    </source>
</evidence>
<dbReference type="Pfam" id="PF09335">
    <property type="entry name" value="VTT_dom"/>
    <property type="match status" value="1"/>
</dbReference>
<protein>
    <recommendedName>
        <fullName evidence="6">TVP38/TMEM64 family membrane protein</fullName>
    </recommendedName>
</protein>
<comment type="subcellular location">
    <subcellularLocation>
        <location evidence="1 6">Cell membrane</location>
        <topology evidence="1 6">Multi-pass membrane protein</topology>
    </subcellularLocation>
</comment>
<dbReference type="PANTHER" id="PTHR12677:SF59">
    <property type="entry name" value="GOLGI APPARATUS MEMBRANE PROTEIN TVP38-RELATED"/>
    <property type="match status" value="1"/>
</dbReference>
<keyword evidence="4 6" id="KW-1133">Transmembrane helix</keyword>
<evidence type="ECO:0000256" key="3">
    <source>
        <dbReference type="ARBA" id="ARBA00022692"/>
    </source>
</evidence>
<evidence type="ECO:0000256" key="6">
    <source>
        <dbReference type="RuleBase" id="RU366058"/>
    </source>
</evidence>
<dbReference type="PANTHER" id="PTHR12677">
    <property type="entry name" value="GOLGI APPARATUS MEMBRANE PROTEIN TVP38-RELATED"/>
    <property type="match status" value="1"/>
</dbReference>
<gene>
    <name evidence="8" type="ORF">ACFQ4B_26360</name>
</gene>
<feature type="transmembrane region" description="Helical" evidence="6">
    <location>
        <begin position="86"/>
        <end position="106"/>
    </location>
</feature>
<evidence type="ECO:0000256" key="5">
    <source>
        <dbReference type="ARBA" id="ARBA00023136"/>
    </source>
</evidence>
<evidence type="ECO:0000313" key="9">
    <source>
        <dbReference type="Proteomes" id="UP001597180"/>
    </source>
</evidence>
<feature type="transmembrane region" description="Helical" evidence="6">
    <location>
        <begin position="191"/>
        <end position="209"/>
    </location>
</feature>
<keyword evidence="2 6" id="KW-1003">Cell membrane</keyword>
<dbReference type="Proteomes" id="UP001597180">
    <property type="component" value="Unassembled WGS sequence"/>
</dbReference>
<dbReference type="EMBL" id="JBHTLU010000036">
    <property type="protein sequence ID" value="MFD1223649.1"/>
    <property type="molecule type" value="Genomic_DNA"/>
</dbReference>
<comment type="caution">
    <text evidence="8">The sequence shown here is derived from an EMBL/GenBank/DDBJ whole genome shotgun (WGS) entry which is preliminary data.</text>
</comment>
<keyword evidence="9" id="KW-1185">Reference proteome</keyword>
<evidence type="ECO:0000259" key="7">
    <source>
        <dbReference type="Pfam" id="PF09335"/>
    </source>
</evidence>
<evidence type="ECO:0000256" key="4">
    <source>
        <dbReference type="ARBA" id="ARBA00022989"/>
    </source>
</evidence>
<organism evidence="8 9">
    <name type="scientific">Paenibacillus vulneris</name>
    <dbReference type="NCBI Taxonomy" id="1133364"/>
    <lineage>
        <taxon>Bacteria</taxon>
        <taxon>Bacillati</taxon>
        <taxon>Bacillota</taxon>
        <taxon>Bacilli</taxon>
        <taxon>Bacillales</taxon>
        <taxon>Paenibacillaceae</taxon>
        <taxon>Paenibacillus</taxon>
    </lineage>
</organism>
<evidence type="ECO:0000256" key="2">
    <source>
        <dbReference type="ARBA" id="ARBA00022475"/>
    </source>
</evidence>
<reference evidence="9" key="1">
    <citation type="journal article" date="2019" name="Int. J. Syst. Evol. Microbiol.">
        <title>The Global Catalogue of Microorganisms (GCM) 10K type strain sequencing project: providing services to taxonomists for standard genome sequencing and annotation.</title>
        <authorList>
            <consortium name="The Broad Institute Genomics Platform"/>
            <consortium name="The Broad Institute Genome Sequencing Center for Infectious Disease"/>
            <person name="Wu L."/>
            <person name="Ma J."/>
        </authorList>
    </citation>
    <scope>NUCLEOTIDE SEQUENCE [LARGE SCALE GENOMIC DNA]</scope>
    <source>
        <strain evidence="9">CCUG 53270</strain>
    </source>
</reference>